<reference evidence="2" key="1">
    <citation type="submission" date="2016-06" db="EMBL/GenBank/DDBJ databases">
        <title>Parallel loss of symbiosis genes in relatives of nitrogen-fixing non-legume Parasponia.</title>
        <authorList>
            <person name="Van Velzen R."/>
            <person name="Holmer R."/>
            <person name="Bu F."/>
            <person name="Rutten L."/>
            <person name="Van Zeijl A."/>
            <person name="Liu W."/>
            <person name="Santuari L."/>
            <person name="Cao Q."/>
            <person name="Sharma T."/>
            <person name="Shen D."/>
            <person name="Roswanjaya Y."/>
            <person name="Wardhani T."/>
            <person name="Kalhor M.S."/>
            <person name="Jansen J."/>
            <person name="Van den Hoogen J."/>
            <person name="Gungor B."/>
            <person name="Hartog M."/>
            <person name="Hontelez J."/>
            <person name="Verver J."/>
            <person name="Yang W.-C."/>
            <person name="Schijlen E."/>
            <person name="Repin R."/>
            <person name="Schilthuizen M."/>
            <person name="Schranz E."/>
            <person name="Heidstra R."/>
            <person name="Miyata K."/>
            <person name="Fedorova E."/>
            <person name="Kohlen W."/>
            <person name="Bisseling T."/>
            <person name="Smit S."/>
            <person name="Geurts R."/>
        </authorList>
    </citation>
    <scope>NUCLEOTIDE SEQUENCE [LARGE SCALE GENOMIC DNA]</scope>
    <source>
        <strain evidence="2">cv. RG33-2</strain>
    </source>
</reference>
<dbReference type="OrthoDB" id="10369917at2759"/>
<accession>A0A2P5FIM3</accession>
<dbReference type="Proteomes" id="UP000237000">
    <property type="component" value="Unassembled WGS sequence"/>
</dbReference>
<proteinExistence type="predicted"/>
<keyword evidence="2" id="KW-1185">Reference proteome</keyword>
<dbReference type="AlphaFoldDB" id="A0A2P5FIM3"/>
<feature type="non-terminal residue" evidence="1">
    <location>
        <position position="1"/>
    </location>
</feature>
<dbReference type="InParanoid" id="A0A2P5FIM3"/>
<protein>
    <submittedName>
        <fullName evidence="1">Uncharacterized protein</fullName>
    </submittedName>
</protein>
<evidence type="ECO:0000313" key="1">
    <source>
        <dbReference type="EMBL" id="PON97617.1"/>
    </source>
</evidence>
<sequence>VFNMVECVDVQAVKSSPDDLNWEVRFPLMGRRVMLLKVFMWEVSLVLRKANSSAHNLAIGV</sequence>
<evidence type="ECO:0000313" key="2">
    <source>
        <dbReference type="Proteomes" id="UP000237000"/>
    </source>
</evidence>
<name>A0A2P5FIM3_TREOI</name>
<organism evidence="1 2">
    <name type="scientific">Trema orientale</name>
    <name type="common">Charcoal tree</name>
    <name type="synonym">Celtis orientalis</name>
    <dbReference type="NCBI Taxonomy" id="63057"/>
    <lineage>
        <taxon>Eukaryota</taxon>
        <taxon>Viridiplantae</taxon>
        <taxon>Streptophyta</taxon>
        <taxon>Embryophyta</taxon>
        <taxon>Tracheophyta</taxon>
        <taxon>Spermatophyta</taxon>
        <taxon>Magnoliopsida</taxon>
        <taxon>eudicotyledons</taxon>
        <taxon>Gunneridae</taxon>
        <taxon>Pentapetalae</taxon>
        <taxon>rosids</taxon>
        <taxon>fabids</taxon>
        <taxon>Rosales</taxon>
        <taxon>Cannabaceae</taxon>
        <taxon>Trema</taxon>
    </lineage>
</organism>
<comment type="caution">
    <text evidence="1">The sequence shown here is derived from an EMBL/GenBank/DDBJ whole genome shotgun (WGS) entry which is preliminary data.</text>
</comment>
<dbReference type="EMBL" id="JXTC01000030">
    <property type="protein sequence ID" value="PON97617.1"/>
    <property type="molecule type" value="Genomic_DNA"/>
</dbReference>
<gene>
    <name evidence="1" type="ORF">TorRG33x02_065270</name>
</gene>